<evidence type="ECO:0000256" key="1">
    <source>
        <dbReference type="SAM" id="Phobius"/>
    </source>
</evidence>
<evidence type="ECO:0000313" key="3">
    <source>
        <dbReference type="Proteomes" id="UP000241434"/>
    </source>
</evidence>
<feature type="transmembrane region" description="Helical" evidence="1">
    <location>
        <begin position="291"/>
        <end position="312"/>
    </location>
</feature>
<protein>
    <recommendedName>
        <fullName evidence="4">Membrane protein YfhO</fullName>
    </recommendedName>
</protein>
<feature type="transmembrane region" description="Helical" evidence="1">
    <location>
        <begin position="184"/>
        <end position="217"/>
    </location>
</feature>
<feature type="transmembrane region" description="Helical" evidence="1">
    <location>
        <begin position="12"/>
        <end position="32"/>
    </location>
</feature>
<sequence>MERKKIDKILIYLYYTLGFVALAGIIITIFYMNNKSLVYNSDALVQHYPTQFYLSDFFANIFKGVKKFNFNLGLGQDVMATYHYYGLTDPLNILLGIFNYLNPNTLYCLSLWLRLYLAGIAFVYMCVHFQKNNKVIALAALIYTFSNYSLSGGLMHPYFTNAMILMPLMIVGVDKMINYNKVTFFIIVSSLSILMNVYFSYIIAVFAFIYALISILFEFKKNGLAKTMILFGRGIISYLISVFIAGFVLLPVAYSFLNSYRTQSLAYEIPFLVNGYDLIHYFMDMFKNPDASTFIVLGISIATLFAIISLFSNKGSKKVKIMLVLLLLLIAVPKLQSAVTGFSYDNYRWYFVLELMFAYIFVDQFENLMNMDSFRKNIIRIIILAYLLMYVYVEINTANARSIELTDERFLLNILPVVIALILMFILSRKNKKFKRRAFIATTFIFLGVNMGIYGHNTIKQDVLMDVSEMNKMISNDSLEAVSKNTKGTLERVDNSDPRSMNFSDIYGYPSSSVYYSIENQNLSKFNMVYRNAKASPITRMHNFDSRAILDDIMSVKYYIKGNDNRVPYGFENIGHKDIYINKNYIPFAFTYENYIKPYEVASLSTLDMQEAMMNACLIEDNIGDVKHLNSGVLSDIKLKKTEVNVKTETSGKVTAGSGYNIKLEYEAEHDGELYVKLPDVDSIKGVERIYLTSENGYSTIDLTKPSSKWYTGEKDVIINVGFVKKGRGKLTLNLPTDSEFIMEDISLELRDMSIVDEKAKELAKEHLEDLKLLDSGFTGNISNEGNKLMFISIPYDKGWSAKVDGVDTKIYKANVGFMAVKLEAGEHTVEFKYKRPYQTAGYIFSILGVIFFILYKIKRISIKEEEEYRGKHSKPEGWIEDEK</sequence>
<dbReference type="InterPro" id="IPR018580">
    <property type="entry name" value="Uncharacterised_YfhO"/>
</dbReference>
<proteinExistence type="predicted"/>
<evidence type="ECO:0008006" key="4">
    <source>
        <dbReference type="Google" id="ProtNLM"/>
    </source>
</evidence>
<dbReference type="Pfam" id="PF09586">
    <property type="entry name" value="YfhO"/>
    <property type="match status" value="1"/>
</dbReference>
<keyword evidence="1" id="KW-0472">Membrane</keyword>
<dbReference type="Proteomes" id="UP000241434">
    <property type="component" value="Unassembled WGS sequence"/>
</dbReference>
<dbReference type="PANTHER" id="PTHR38454">
    <property type="entry name" value="INTEGRAL MEMBRANE PROTEIN-RELATED"/>
    <property type="match status" value="1"/>
</dbReference>
<accession>A0A2P7Q269</accession>
<keyword evidence="1" id="KW-1133">Transmembrane helix</keyword>
<feature type="transmembrane region" description="Helical" evidence="1">
    <location>
        <begin position="439"/>
        <end position="456"/>
    </location>
</feature>
<comment type="caution">
    <text evidence="2">The sequence shown here is derived from an EMBL/GenBank/DDBJ whole genome shotgun (WGS) entry which is preliminary data.</text>
</comment>
<dbReference type="RefSeq" id="WP_106776037.1">
    <property type="nucleotide sequence ID" value="NZ_JYGE01000002.1"/>
</dbReference>
<name>A0A2P7Q269_9FIRM</name>
<feature type="transmembrane region" description="Helical" evidence="1">
    <location>
        <begin position="319"/>
        <end position="335"/>
    </location>
</feature>
<evidence type="ECO:0000313" key="2">
    <source>
        <dbReference type="EMBL" id="PSJ32055.1"/>
    </source>
</evidence>
<dbReference type="AlphaFoldDB" id="A0A2P7Q269"/>
<feature type="transmembrane region" description="Helical" evidence="1">
    <location>
        <begin position="377"/>
        <end position="395"/>
    </location>
</feature>
<reference evidence="2" key="1">
    <citation type="thesis" date="2015" institute="Rutgers" country="The State University of New Jersey, 14 College Farm Rd., New Brunswick, NJ, USA">
        <title>Ammonia toxicity in bacteria and its implications for treatment of and resource recovery from highly nitrogenous organic wastes.</title>
        <authorList>
            <person name="Luther A.K."/>
        </authorList>
    </citation>
    <scope>NUCLEOTIDE SEQUENCE</scope>
    <source>
        <strain evidence="2">RT-10B</strain>
    </source>
</reference>
<dbReference type="OrthoDB" id="9815466at2"/>
<feature type="transmembrane region" description="Helical" evidence="1">
    <location>
        <begin position="104"/>
        <end position="124"/>
    </location>
</feature>
<gene>
    <name evidence="2" type="ORF">UF10_01215</name>
</gene>
<feature type="transmembrane region" description="Helical" evidence="1">
    <location>
        <begin position="410"/>
        <end position="427"/>
    </location>
</feature>
<feature type="transmembrane region" description="Helical" evidence="1">
    <location>
        <begin position="238"/>
        <end position="257"/>
    </location>
</feature>
<feature type="transmembrane region" description="Helical" evidence="1">
    <location>
        <begin position="838"/>
        <end position="856"/>
    </location>
</feature>
<dbReference type="EMBL" id="JYGE01000002">
    <property type="protein sequence ID" value="PSJ32055.1"/>
    <property type="molecule type" value="Genomic_DNA"/>
</dbReference>
<keyword evidence="1" id="KW-0812">Transmembrane</keyword>
<dbReference type="PANTHER" id="PTHR38454:SF1">
    <property type="entry name" value="INTEGRAL MEMBRANE PROTEIN"/>
    <property type="match status" value="1"/>
</dbReference>
<organism evidence="2 3">
    <name type="scientific">Peptostreptococcus russellii</name>
    <dbReference type="NCBI Taxonomy" id="215200"/>
    <lineage>
        <taxon>Bacteria</taxon>
        <taxon>Bacillati</taxon>
        <taxon>Bacillota</taxon>
        <taxon>Clostridia</taxon>
        <taxon>Peptostreptococcales</taxon>
        <taxon>Peptostreptococcaceae</taxon>
        <taxon>Peptostreptococcus</taxon>
    </lineage>
</organism>
<keyword evidence="3" id="KW-1185">Reference proteome</keyword>